<comment type="cofactor">
    <cofactor evidence="1">
        <name>Cu cation</name>
        <dbReference type="ChEBI" id="CHEBI:23378"/>
    </cofactor>
</comment>
<evidence type="ECO:0000256" key="10">
    <source>
        <dbReference type="SAM" id="MobiDB-lite"/>
    </source>
</evidence>
<organism evidence="12 13">
    <name type="scientific">Hapsidospora chrysogenum (strain ATCC 11550 / CBS 779.69 / DSM 880 / IAM 14645 / JCM 23072 / IMI 49137)</name>
    <name type="common">Acremonium chrysogenum</name>
    <dbReference type="NCBI Taxonomy" id="857340"/>
    <lineage>
        <taxon>Eukaryota</taxon>
        <taxon>Fungi</taxon>
        <taxon>Dikarya</taxon>
        <taxon>Ascomycota</taxon>
        <taxon>Pezizomycotina</taxon>
        <taxon>Sordariomycetes</taxon>
        <taxon>Hypocreomycetidae</taxon>
        <taxon>Hypocreales</taxon>
        <taxon>Bionectriaceae</taxon>
        <taxon>Hapsidospora</taxon>
    </lineage>
</organism>
<name>A0A086T9C5_HAPC1</name>
<feature type="region of interest" description="Disordered" evidence="10">
    <location>
        <begin position="719"/>
        <end position="758"/>
    </location>
</feature>
<reference evidence="13" key="1">
    <citation type="journal article" date="2014" name="Genome Announc.">
        <title>Genome sequence and annotation of Acremonium chrysogenum, producer of the beta-lactam antibiotic cephalosporin C.</title>
        <authorList>
            <person name="Terfehr D."/>
            <person name="Dahlmann T.A."/>
            <person name="Specht T."/>
            <person name="Zadra I."/>
            <person name="Kuernsteiner H."/>
            <person name="Kueck U."/>
        </authorList>
    </citation>
    <scope>NUCLEOTIDE SEQUENCE [LARGE SCALE GENOMIC DNA]</scope>
    <source>
        <strain evidence="13">ATCC 11550 / CBS 779.69 / DSM 880 / IAM 14645 / JCM 23072 / IMI 49137</strain>
    </source>
</reference>
<proteinExistence type="inferred from homology"/>
<dbReference type="Gene3D" id="3.10.450.40">
    <property type="match status" value="2"/>
</dbReference>
<keyword evidence="3 9" id="KW-0479">Metal-binding</keyword>
<dbReference type="AlphaFoldDB" id="A0A086T9C5"/>
<dbReference type="Gene3D" id="2.70.98.20">
    <property type="entry name" value="Copper amine oxidase, catalytic domain"/>
    <property type="match status" value="1"/>
</dbReference>
<evidence type="ECO:0000256" key="1">
    <source>
        <dbReference type="ARBA" id="ARBA00001935"/>
    </source>
</evidence>
<dbReference type="PANTHER" id="PTHR10638:SF91">
    <property type="entry name" value="AMINE OXIDASE"/>
    <property type="match status" value="1"/>
</dbReference>
<dbReference type="GO" id="GO:0048038">
    <property type="term" value="F:quinone binding"/>
    <property type="evidence" value="ECO:0007669"/>
    <property type="project" value="InterPro"/>
</dbReference>
<feature type="active site" description="Schiff-base intermediate with substrate; via topaquinone" evidence="7">
    <location>
        <position position="426"/>
    </location>
</feature>
<feature type="compositionally biased region" description="Polar residues" evidence="10">
    <location>
        <begin position="719"/>
        <end position="731"/>
    </location>
</feature>
<dbReference type="Proteomes" id="UP000029964">
    <property type="component" value="Unassembled WGS sequence"/>
</dbReference>
<comment type="similarity">
    <text evidence="2 9">Belongs to the copper/topaquinone oxidase family.</text>
</comment>
<dbReference type="SUPFAM" id="SSF54416">
    <property type="entry name" value="Amine oxidase N-terminal region"/>
    <property type="match status" value="2"/>
</dbReference>
<evidence type="ECO:0000259" key="11">
    <source>
        <dbReference type="Pfam" id="PF01179"/>
    </source>
</evidence>
<dbReference type="GO" id="GO:0008131">
    <property type="term" value="F:primary methylamine oxidase activity"/>
    <property type="evidence" value="ECO:0007669"/>
    <property type="project" value="InterPro"/>
</dbReference>
<keyword evidence="13" id="KW-1185">Reference proteome</keyword>
<dbReference type="GO" id="GO:0005507">
    <property type="term" value="F:copper ion binding"/>
    <property type="evidence" value="ECO:0007669"/>
    <property type="project" value="InterPro"/>
</dbReference>
<keyword evidence="6 9" id="KW-0186">Copper</keyword>
<dbReference type="InterPro" id="IPR016182">
    <property type="entry name" value="Cu_amine_oxidase_N-reg"/>
</dbReference>
<feature type="region of interest" description="Disordered" evidence="10">
    <location>
        <begin position="621"/>
        <end position="653"/>
    </location>
</feature>
<accession>A0A086T9C5</accession>
<evidence type="ECO:0000256" key="6">
    <source>
        <dbReference type="ARBA" id="ARBA00023008"/>
    </source>
</evidence>
<dbReference type="InterPro" id="IPR015798">
    <property type="entry name" value="Cu_amine_oxidase_C"/>
</dbReference>
<feature type="modified residue" description="2',4',5'-topaquinone" evidence="8">
    <location>
        <position position="426"/>
    </location>
</feature>
<feature type="region of interest" description="Disordered" evidence="10">
    <location>
        <begin position="1"/>
        <end position="20"/>
    </location>
</feature>
<comment type="caution">
    <text evidence="12">The sequence shown here is derived from an EMBL/GenBank/DDBJ whole genome shotgun (WGS) entry which is preliminary data.</text>
</comment>
<feature type="domain" description="Copper amine oxidase catalytic" evidence="11">
    <location>
        <begin position="268"/>
        <end position="698"/>
    </location>
</feature>
<dbReference type="GO" id="GO:0009308">
    <property type="term" value="P:amine metabolic process"/>
    <property type="evidence" value="ECO:0007669"/>
    <property type="project" value="UniProtKB-UniRule"/>
</dbReference>
<sequence length="775" mass="85400">MSTGFSSGSEAHPHPLSPLSEHEFRKARDIVNGLYGADSTLFFRAISLNEPRKTELVPYLEAEHAGVALAELTERRPPREALVEYDVITAAAPLLHEYTRAVVDVETARVVSRKRAKSTSKPYFTPGEFALFQDACVESPLFKDAMDEFVLPEGFSVTIDPWPYGGFDGNEKGEDTPRYMQGLVFARDSSRNNPDSNHYAFPIPIIPVMDWATKEIIRVDRLATGGAGDGLEPASRGDHPRQLFQNSKHAEYVPELLDQPLRQDLKPLNIVQPEGASFTAHPDGLIEWQKWRFRLTFTPREGAVLHDVRYDHRPILYRLSYSELTVPYGDPRPPFHRKHAFDFGDGGVGRAANNLELGCDCLGAIHYLDSHLAAADGSPAPARSVVCLHEQDGGILWKHTNFRTSRAVVARNRELVVQFIVTLANYEYVFAYKFDLAAGITIETRATGVLSVVAIDEGKTSPYGNVVAPGVLAQNHQHIFAVRIDPAVDSYAEGDTRVVVEESVPQKMDPGTNPFGNYYRIERNPVERATWLDAEPRRNRTIKLESATKTNPISGRNVGYKLVSPATQTMLADENSVNSRRAPFAHHSFWVTGYRDGELWAAGELTNQSREDVGGVGDMVRRGDWFSEDGAPPPPAPGNEGGGGGDHQPDAARRSGPVLWSVFGLTHNPRVEDWPVMPVEIHQMHLRPADFFTSNPALDVPSTRNDTSVLVQCCGDKSAQQDPLSHLQGTGSDIDAKEAGANVEGGNGKGEGNDAKLGRRLSRALTDLLKLKGKE</sequence>
<comment type="PTM">
    <text evidence="8 9">Topaquinone (TPQ) is generated by copper-dependent autoxidation of a specific tyrosyl residue.</text>
</comment>
<keyword evidence="5 9" id="KW-0560">Oxidoreductase</keyword>
<dbReference type="PANTHER" id="PTHR10638">
    <property type="entry name" value="COPPER AMINE OXIDASE"/>
    <property type="match status" value="1"/>
</dbReference>
<evidence type="ECO:0000313" key="12">
    <source>
        <dbReference type="EMBL" id="KFH45957.1"/>
    </source>
</evidence>
<dbReference type="HOGENOM" id="CLU_011500_3_1_1"/>
<dbReference type="InterPro" id="IPR036460">
    <property type="entry name" value="Cu_amine_oxidase_C_sf"/>
</dbReference>
<dbReference type="PROSITE" id="PS01164">
    <property type="entry name" value="COPPER_AMINE_OXID_1"/>
    <property type="match status" value="1"/>
</dbReference>
<evidence type="ECO:0000313" key="13">
    <source>
        <dbReference type="Proteomes" id="UP000029964"/>
    </source>
</evidence>
<dbReference type="EC" id="1.4.3.-" evidence="9"/>
<evidence type="ECO:0000256" key="9">
    <source>
        <dbReference type="RuleBase" id="RU000672"/>
    </source>
</evidence>
<comment type="cofactor">
    <cofactor evidence="9">
        <name>Cu cation</name>
        <dbReference type="ChEBI" id="CHEBI:23378"/>
    </cofactor>
    <text evidence="9">Contains 1 topaquinone per subunit.</text>
</comment>
<feature type="active site" description="Proton acceptor" evidence="7">
    <location>
        <position position="342"/>
    </location>
</feature>
<dbReference type="Pfam" id="PF01179">
    <property type="entry name" value="Cu_amine_oxid"/>
    <property type="match status" value="1"/>
</dbReference>
<evidence type="ECO:0000256" key="5">
    <source>
        <dbReference type="ARBA" id="ARBA00023002"/>
    </source>
</evidence>
<dbReference type="InterPro" id="IPR000269">
    <property type="entry name" value="Cu_amine_oxidase"/>
</dbReference>
<protein>
    <recommendedName>
        <fullName evidence="9">Amine oxidase</fullName>
        <ecNumber evidence="9">1.4.3.-</ecNumber>
    </recommendedName>
</protein>
<keyword evidence="4 7" id="KW-0801">TPQ</keyword>
<evidence type="ECO:0000256" key="7">
    <source>
        <dbReference type="PIRSR" id="PIRSR600269-50"/>
    </source>
</evidence>
<evidence type="ECO:0000256" key="3">
    <source>
        <dbReference type="ARBA" id="ARBA00022723"/>
    </source>
</evidence>
<dbReference type="EMBL" id="JPKY01000025">
    <property type="protein sequence ID" value="KFH45957.1"/>
    <property type="molecule type" value="Genomic_DNA"/>
</dbReference>
<evidence type="ECO:0000256" key="4">
    <source>
        <dbReference type="ARBA" id="ARBA00022772"/>
    </source>
</evidence>
<dbReference type="STRING" id="857340.A0A086T9C5"/>
<gene>
    <name evidence="12" type="ORF">ACRE_032300</name>
</gene>
<dbReference type="InterPro" id="IPR049948">
    <property type="entry name" value="Cu_Am_ox_TPQ-bd"/>
</dbReference>
<dbReference type="OrthoDB" id="5379943at2759"/>
<evidence type="ECO:0000256" key="2">
    <source>
        <dbReference type="ARBA" id="ARBA00007983"/>
    </source>
</evidence>
<dbReference type="SUPFAM" id="SSF49998">
    <property type="entry name" value="Amine oxidase catalytic domain"/>
    <property type="match status" value="1"/>
</dbReference>
<evidence type="ECO:0000256" key="8">
    <source>
        <dbReference type="PIRSR" id="PIRSR600269-51"/>
    </source>
</evidence>